<feature type="chain" id="PRO_5041718228" evidence="11">
    <location>
        <begin position="35"/>
        <end position="693"/>
    </location>
</feature>
<reference evidence="15 16" key="1">
    <citation type="submission" date="2020-08" db="EMBL/GenBank/DDBJ databases">
        <title>Genomic Encyclopedia of Type Strains, Phase IV (KMG-IV): sequencing the most valuable type-strain genomes for metagenomic binning, comparative biology and taxonomic classification.</title>
        <authorList>
            <person name="Goeker M."/>
        </authorList>
    </citation>
    <scope>NUCLEOTIDE SEQUENCE [LARGE SCALE GENOMIC DNA]</scope>
    <source>
        <strain evidence="15 16">DSM 11525</strain>
    </source>
</reference>
<dbReference type="PRINTS" id="PR00723">
    <property type="entry name" value="SUBTILISIN"/>
</dbReference>
<dbReference type="EC" id="3.4.21.-" evidence="15"/>
<dbReference type="PANTHER" id="PTHR43806:SF11">
    <property type="entry name" value="CEREVISIN-RELATED"/>
    <property type="match status" value="1"/>
</dbReference>
<dbReference type="FunFam" id="3.40.50.200:FF:000022">
    <property type="entry name" value="Extracellular protease"/>
    <property type="match status" value="1"/>
</dbReference>
<dbReference type="InterPro" id="IPR034176">
    <property type="entry name" value="Peptidases_S8_13"/>
</dbReference>
<dbReference type="CDD" id="cd07496">
    <property type="entry name" value="Peptidases_S8_13"/>
    <property type="match status" value="1"/>
</dbReference>
<dbReference type="InterPro" id="IPR015500">
    <property type="entry name" value="Peptidase_S8_subtilisin-rel"/>
</dbReference>
<evidence type="ECO:0000259" key="13">
    <source>
        <dbReference type="Pfam" id="PF04151"/>
    </source>
</evidence>
<keyword evidence="6 9" id="KW-0378">Hydrolase</keyword>
<keyword evidence="4 9" id="KW-0645">Protease</keyword>
<keyword evidence="5 11" id="KW-0732">Signal</keyword>
<dbReference type="SUPFAM" id="SSF89260">
    <property type="entry name" value="Collagen-binding domain"/>
    <property type="match status" value="1"/>
</dbReference>
<evidence type="ECO:0000256" key="9">
    <source>
        <dbReference type="PROSITE-ProRule" id="PRU01240"/>
    </source>
</evidence>
<keyword evidence="3" id="KW-0964">Secreted</keyword>
<dbReference type="Gene3D" id="3.40.50.200">
    <property type="entry name" value="Peptidase S8/S53 domain"/>
    <property type="match status" value="1"/>
</dbReference>
<dbReference type="Pfam" id="PF00082">
    <property type="entry name" value="Peptidase_S8"/>
    <property type="match status" value="1"/>
</dbReference>
<feature type="region of interest" description="Disordered" evidence="10">
    <location>
        <begin position="200"/>
        <end position="236"/>
    </location>
</feature>
<dbReference type="GO" id="GO:0004252">
    <property type="term" value="F:serine-type endopeptidase activity"/>
    <property type="evidence" value="ECO:0007669"/>
    <property type="project" value="UniProtKB-UniRule"/>
</dbReference>
<evidence type="ECO:0000256" key="5">
    <source>
        <dbReference type="ARBA" id="ARBA00022729"/>
    </source>
</evidence>
<sequence>MKFSALLKRRPGAMLGAATLLVSTTFGVSFSAQAVEPELSAMAVAPEEVITDRIIVKYKNSMAGANATAMSQNAIDRIAQTAGHRFKHMRRLATGAQLMKLEKRTSKAELNAIIARLQQDPQVEYAEPDRLMQPMATPNDSYYNQQWHYFESTGGLNLPSAWDVTQGEGVVVGVIDTGYRPHADLNANILPGYDMISDTSVAQDGNGRDSDASDPGDWSPAGACGSGQPARNSSWHGTHVAGTIAAVTNNGSGVAGVAYKAKVVPIRVLGRCGGYTSDIADGIIWGAGGNVSGVPSNPNPAQVLNLSLGGGGSCDTTTQNAINTARSLGTTVVVAAGNSNDNASNYSPASCSGVISVASTNRAGSRAYYSNYGSVVDLAAPGGETSTNSNGVLSTLNSGTQGPGSDNYAFYQGTSMAAPHVAGAAALLYAVDGGITPTEVENILKNTARSFPGSCSQCGSGIVDASAAVNAANGGGNPDPEPGDGELTNGVAESGLSGSTGQELFYTLEVPAGASNLSFQMSGGSGDADLYVRYGSQPTTSAYDCRPYLNGNSETCSISNVQAGTYYVMVRAYSSFSNVSLVGSFDEGSSGGGATGWTETNVSGASGSWQHFTLDVNSGMASLEVLMSGGSGDGDLYVRYGSQPTTSSYNCRPYKWGNNESCSISNPQAGTWYISVRGYNSYSGVTLQAEAAP</sequence>
<protein>
    <submittedName>
        <fullName evidence="15">Serine protease</fullName>
        <ecNumber evidence="15">3.4.21.-</ecNumber>
    </submittedName>
</protein>
<feature type="domain" description="Peptidase C-terminal archaeal/bacterial" evidence="13">
    <location>
        <begin position="504"/>
        <end position="572"/>
    </location>
</feature>
<dbReference type="FunFam" id="2.60.120.380:FF:000013">
    <property type="entry name" value="Alkaline serine protease"/>
    <property type="match status" value="1"/>
</dbReference>
<comment type="caution">
    <text evidence="15">The sequence shown here is derived from an EMBL/GenBank/DDBJ whole genome shotgun (WGS) entry which is preliminary data.</text>
</comment>
<evidence type="ECO:0000256" key="8">
    <source>
        <dbReference type="ARBA" id="ARBA00023145"/>
    </source>
</evidence>
<comment type="subcellular location">
    <subcellularLocation>
        <location evidence="1">Secreted</location>
    </subcellularLocation>
</comment>
<evidence type="ECO:0000256" key="4">
    <source>
        <dbReference type="ARBA" id="ARBA00022670"/>
    </source>
</evidence>
<proteinExistence type="inferred from homology"/>
<name>A0AA89PBA8_9GAMM</name>
<dbReference type="InterPro" id="IPR007280">
    <property type="entry name" value="Peptidase_C_arc/bac"/>
</dbReference>
<keyword evidence="7 9" id="KW-0720">Serine protease</keyword>
<evidence type="ECO:0000256" key="6">
    <source>
        <dbReference type="ARBA" id="ARBA00022801"/>
    </source>
</evidence>
<dbReference type="AlphaFoldDB" id="A0AA89PBA8"/>
<gene>
    <name evidence="15" type="ORF">HNQ53_001884</name>
</gene>
<feature type="domain" description="Peptidase S8/S53" evidence="12">
    <location>
        <begin position="167"/>
        <end position="461"/>
    </location>
</feature>
<dbReference type="InterPro" id="IPR023828">
    <property type="entry name" value="Peptidase_S8_Ser-AS"/>
</dbReference>
<dbReference type="GO" id="GO:0006508">
    <property type="term" value="P:proteolysis"/>
    <property type="evidence" value="ECO:0007669"/>
    <property type="project" value="UniProtKB-KW"/>
</dbReference>
<dbReference type="Pfam" id="PF04151">
    <property type="entry name" value="PPC"/>
    <property type="match status" value="2"/>
</dbReference>
<dbReference type="InterPro" id="IPR054399">
    <property type="entry name" value="Fervidolysin-like_N_prodom"/>
</dbReference>
<evidence type="ECO:0000256" key="1">
    <source>
        <dbReference type="ARBA" id="ARBA00004613"/>
    </source>
</evidence>
<dbReference type="Pfam" id="PF22148">
    <property type="entry name" value="Fervidolysin_NPro-like"/>
    <property type="match status" value="1"/>
</dbReference>
<evidence type="ECO:0000256" key="7">
    <source>
        <dbReference type="ARBA" id="ARBA00022825"/>
    </source>
</evidence>
<feature type="domain" description="Fervidolysin-like N-terminal prodomain" evidence="14">
    <location>
        <begin position="46"/>
        <end position="128"/>
    </location>
</feature>
<evidence type="ECO:0000313" key="16">
    <source>
        <dbReference type="Proteomes" id="UP000563601"/>
    </source>
</evidence>
<dbReference type="PANTHER" id="PTHR43806">
    <property type="entry name" value="PEPTIDASE S8"/>
    <property type="match status" value="1"/>
</dbReference>
<dbReference type="PROSITE" id="PS00137">
    <property type="entry name" value="SUBTILASE_HIS"/>
    <property type="match status" value="1"/>
</dbReference>
<dbReference type="PROSITE" id="PS51892">
    <property type="entry name" value="SUBTILASE"/>
    <property type="match status" value="1"/>
</dbReference>
<feature type="domain" description="Peptidase C-terminal archaeal/bacterial" evidence="13">
    <location>
        <begin position="612"/>
        <end position="678"/>
    </location>
</feature>
<dbReference type="InterPro" id="IPR050131">
    <property type="entry name" value="Peptidase_S8_subtilisin-like"/>
</dbReference>
<dbReference type="RefSeq" id="WP_237567754.1">
    <property type="nucleotide sequence ID" value="NZ_CP047491.1"/>
</dbReference>
<evidence type="ECO:0000256" key="11">
    <source>
        <dbReference type="SAM" id="SignalP"/>
    </source>
</evidence>
<dbReference type="PROSITE" id="PS00138">
    <property type="entry name" value="SUBTILASE_SER"/>
    <property type="match status" value="1"/>
</dbReference>
<evidence type="ECO:0000256" key="2">
    <source>
        <dbReference type="ARBA" id="ARBA00011073"/>
    </source>
</evidence>
<organism evidence="15 16">
    <name type="scientific">Microbulbifer hydrolyticus</name>
    <dbReference type="NCBI Taxonomy" id="48074"/>
    <lineage>
        <taxon>Bacteria</taxon>
        <taxon>Pseudomonadati</taxon>
        <taxon>Pseudomonadota</taxon>
        <taxon>Gammaproteobacteria</taxon>
        <taxon>Cellvibrionales</taxon>
        <taxon>Microbulbiferaceae</taxon>
        <taxon>Microbulbifer</taxon>
    </lineage>
</organism>
<dbReference type="InterPro" id="IPR022398">
    <property type="entry name" value="Peptidase_S8_His-AS"/>
</dbReference>
<evidence type="ECO:0000259" key="12">
    <source>
        <dbReference type="Pfam" id="PF00082"/>
    </source>
</evidence>
<feature type="region of interest" description="Disordered" evidence="10">
    <location>
        <begin position="471"/>
        <end position="494"/>
    </location>
</feature>
<dbReference type="Gene3D" id="2.60.120.380">
    <property type="match status" value="2"/>
</dbReference>
<dbReference type="GO" id="GO:0005576">
    <property type="term" value="C:extracellular region"/>
    <property type="evidence" value="ECO:0007669"/>
    <property type="project" value="UniProtKB-SubCell"/>
</dbReference>
<dbReference type="SUPFAM" id="SSF52743">
    <property type="entry name" value="Subtilisin-like"/>
    <property type="match status" value="1"/>
</dbReference>
<evidence type="ECO:0000256" key="10">
    <source>
        <dbReference type="SAM" id="MobiDB-lite"/>
    </source>
</evidence>
<feature type="active site" description="Charge relay system" evidence="9">
    <location>
        <position position="236"/>
    </location>
</feature>
<dbReference type="Proteomes" id="UP000563601">
    <property type="component" value="Unassembled WGS sequence"/>
</dbReference>
<keyword evidence="8" id="KW-0865">Zymogen</keyword>
<evidence type="ECO:0000259" key="14">
    <source>
        <dbReference type="Pfam" id="PF22148"/>
    </source>
</evidence>
<evidence type="ECO:0000256" key="3">
    <source>
        <dbReference type="ARBA" id="ARBA00022525"/>
    </source>
</evidence>
<feature type="active site" description="Charge relay system" evidence="9">
    <location>
        <position position="176"/>
    </location>
</feature>
<dbReference type="InterPro" id="IPR000209">
    <property type="entry name" value="Peptidase_S8/S53_dom"/>
</dbReference>
<feature type="active site" description="Charge relay system" evidence="9">
    <location>
        <position position="415"/>
    </location>
</feature>
<dbReference type="EMBL" id="JACHHR010000002">
    <property type="protein sequence ID" value="MBB5211666.1"/>
    <property type="molecule type" value="Genomic_DNA"/>
</dbReference>
<accession>A0AA89PBA8</accession>
<dbReference type="InterPro" id="IPR036852">
    <property type="entry name" value="Peptidase_S8/S53_dom_sf"/>
</dbReference>
<evidence type="ECO:0000313" key="15">
    <source>
        <dbReference type="EMBL" id="MBB5211666.1"/>
    </source>
</evidence>
<comment type="similarity">
    <text evidence="2 9">Belongs to the peptidase S8 family.</text>
</comment>
<feature type="signal peptide" evidence="11">
    <location>
        <begin position="1"/>
        <end position="34"/>
    </location>
</feature>